<gene>
    <name evidence="17" type="ORF">G9C98_000686</name>
</gene>
<name>A0A8J5RFB1_9HYME</name>
<comment type="catalytic activity">
    <reaction evidence="13">
        <text>(3Z)-octenoyl-CoA = (2E)-octenoyl-CoA</text>
        <dbReference type="Rhea" id="RHEA:46044"/>
        <dbReference type="ChEBI" id="CHEBI:62242"/>
        <dbReference type="ChEBI" id="CHEBI:85640"/>
    </reaction>
    <physiologicalReaction direction="left-to-right" evidence="13">
        <dbReference type="Rhea" id="RHEA:46045"/>
    </physiologicalReaction>
</comment>
<evidence type="ECO:0000256" key="12">
    <source>
        <dbReference type="ARBA" id="ARBA00052376"/>
    </source>
</evidence>
<dbReference type="GO" id="GO:0005759">
    <property type="term" value="C:mitochondrial matrix"/>
    <property type="evidence" value="ECO:0007669"/>
    <property type="project" value="UniProtKB-SubCell"/>
</dbReference>
<keyword evidence="8" id="KW-0496">Mitochondrion</keyword>
<dbReference type="PANTHER" id="PTHR11941:SF45">
    <property type="entry name" value="ENOYL-COA DELTA ISOMERASE 1, MITOCHONDRIAL"/>
    <property type="match status" value="1"/>
</dbReference>
<evidence type="ECO:0000256" key="7">
    <source>
        <dbReference type="ARBA" id="ARBA00023098"/>
    </source>
</evidence>
<dbReference type="Proteomes" id="UP000729913">
    <property type="component" value="Unassembled WGS sequence"/>
</dbReference>
<keyword evidence="5" id="KW-0809">Transit peptide</keyword>
<evidence type="ECO:0000256" key="9">
    <source>
        <dbReference type="ARBA" id="ARBA00023235"/>
    </source>
</evidence>
<keyword evidence="9" id="KW-0413">Isomerase</keyword>
<evidence type="ECO:0000256" key="6">
    <source>
        <dbReference type="ARBA" id="ARBA00022990"/>
    </source>
</evidence>
<comment type="pathway">
    <text evidence="2">Lipid metabolism; fatty acid beta-oxidation.</text>
</comment>
<evidence type="ECO:0000313" key="18">
    <source>
        <dbReference type="Proteomes" id="UP000729913"/>
    </source>
</evidence>
<protein>
    <recommendedName>
        <fullName evidence="15">Enoyl-CoA delta isomerase 1, mitochondrial</fullName>
    </recommendedName>
    <alternativeName>
        <fullName evidence="16">3,2-trans-enoyl-CoA isomerase</fullName>
    </alternativeName>
</protein>
<dbReference type="GO" id="GO:0004165">
    <property type="term" value="F:delta(3)-delta(2)-enoyl-CoA isomerase activity"/>
    <property type="evidence" value="ECO:0007669"/>
    <property type="project" value="UniProtKB-EC"/>
</dbReference>
<evidence type="ECO:0000256" key="4">
    <source>
        <dbReference type="ARBA" id="ARBA00022832"/>
    </source>
</evidence>
<accession>A0A8J5RFB1</accession>
<comment type="catalytic activity">
    <reaction evidence="11">
        <text>(2E)-tetradecenoyl-CoA = (3Z)-tetradecenoyl-CoA</text>
        <dbReference type="Rhea" id="RHEA:29847"/>
        <dbReference type="ChEBI" id="CHEBI:61405"/>
        <dbReference type="ChEBI" id="CHEBI:61968"/>
    </reaction>
    <physiologicalReaction direction="right-to-left" evidence="11">
        <dbReference type="Rhea" id="RHEA:29849"/>
    </physiologicalReaction>
</comment>
<comment type="subcellular location">
    <subcellularLocation>
        <location evidence="1">Mitochondrion matrix</location>
    </subcellularLocation>
</comment>
<keyword evidence="4" id="KW-0276">Fatty acid metabolism</keyword>
<sequence>MYRLMSNIFNNVNRMSIRNYGAAGNLITVTQNDATGTSVLSLGRAPVNGLNLELLTEFNDSLKKIVKNGSKGVIITSSLPTIFSGGLDIMEMYKPDLKRAKQFWEQLQDTWMTLYGLSVPTAVAINGASPAGGCLMAMTCEYRVFVDGKHSIGLNETKLGIVAPTWFKDLYISTIGYRRAELALLQGTQFTPKEALDIGLVDELAANKEEAIQKCQKFIDTFARIPAVGRHATKMDLRGELIEWLKKNRDTDTHRFTNFISQPEVQKALHLYIEALKKKN</sequence>
<comment type="subunit">
    <text evidence="3">Homotrimer.</text>
</comment>
<dbReference type="AlphaFoldDB" id="A0A8J5RFB1"/>
<dbReference type="GO" id="GO:0006635">
    <property type="term" value="P:fatty acid beta-oxidation"/>
    <property type="evidence" value="ECO:0007669"/>
    <property type="project" value="TreeGrafter"/>
</dbReference>
<comment type="catalytic activity">
    <reaction evidence="10">
        <text>(3Z)-decenoyl-CoA = (2E)-decenoyl-CoA</text>
        <dbReference type="Rhea" id="RHEA:77195"/>
        <dbReference type="ChEBI" id="CHEBI:61406"/>
        <dbReference type="ChEBI" id="CHEBI:195601"/>
    </reaction>
    <physiologicalReaction direction="left-to-right" evidence="10">
        <dbReference type="Rhea" id="RHEA:77196"/>
    </physiologicalReaction>
</comment>
<dbReference type="Pfam" id="PF00378">
    <property type="entry name" value="ECH_1"/>
    <property type="match status" value="1"/>
</dbReference>
<dbReference type="OrthoDB" id="1696280at2759"/>
<dbReference type="FunFam" id="3.90.226.10:FF:000034">
    <property type="entry name" value="Enoyl-CoA delta isomerase 1"/>
    <property type="match status" value="1"/>
</dbReference>
<dbReference type="PANTHER" id="PTHR11941">
    <property type="entry name" value="ENOYL-COA HYDRATASE-RELATED"/>
    <property type="match status" value="1"/>
</dbReference>
<keyword evidence="6" id="KW-0007">Acetylation</keyword>
<proteinExistence type="predicted"/>
<evidence type="ECO:0000313" key="17">
    <source>
        <dbReference type="EMBL" id="KAG8040116.1"/>
    </source>
</evidence>
<keyword evidence="7" id="KW-0443">Lipid metabolism</keyword>
<dbReference type="CDD" id="cd06558">
    <property type="entry name" value="crotonase-like"/>
    <property type="match status" value="1"/>
</dbReference>
<dbReference type="InterPro" id="IPR001753">
    <property type="entry name" value="Enoyl-CoA_hydra/iso"/>
</dbReference>
<organism evidence="17 18">
    <name type="scientific">Cotesia typhae</name>
    <dbReference type="NCBI Taxonomy" id="2053667"/>
    <lineage>
        <taxon>Eukaryota</taxon>
        <taxon>Metazoa</taxon>
        <taxon>Ecdysozoa</taxon>
        <taxon>Arthropoda</taxon>
        <taxon>Hexapoda</taxon>
        <taxon>Insecta</taxon>
        <taxon>Pterygota</taxon>
        <taxon>Neoptera</taxon>
        <taxon>Endopterygota</taxon>
        <taxon>Hymenoptera</taxon>
        <taxon>Apocrita</taxon>
        <taxon>Ichneumonoidea</taxon>
        <taxon>Braconidae</taxon>
        <taxon>Microgastrinae</taxon>
        <taxon>Cotesia</taxon>
    </lineage>
</organism>
<evidence type="ECO:0000256" key="2">
    <source>
        <dbReference type="ARBA" id="ARBA00005005"/>
    </source>
</evidence>
<evidence type="ECO:0000256" key="5">
    <source>
        <dbReference type="ARBA" id="ARBA00022946"/>
    </source>
</evidence>
<comment type="caution">
    <text evidence="17">The sequence shown here is derived from an EMBL/GenBank/DDBJ whole genome shotgun (WGS) entry which is preliminary data.</text>
</comment>
<reference evidence="17" key="1">
    <citation type="submission" date="2020-03" db="EMBL/GenBank/DDBJ databases">
        <authorList>
            <person name="Chebbi M.A."/>
            <person name="Drezen J.M."/>
        </authorList>
    </citation>
    <scope>NUCLEOTIDE SEQUENCE</scope>
    <source>
        <tissue evidence="17">Whole body</tissue>
    </source>
</reference>
<evidence type="ECO:0000256" key="16">
    <source>
        <dbReference type="ARBA" id="ARBA00083575"/>
    </source>
</evidence>
<evidence type="ECO:0000256" key="8">
    <source>
        <dbReference type="ARBA" id="ARBA00023128"/>
    </source>
</evidence>
<evidence type="ECO:0000256" key="10">
    <source>
        <dbReference type="ARBA" id="ARBA00050938"/>
    </source>
</evidence>
<reference evidence="17" key="2">
    <citation type="submission" date="2021-04" db="EMBL/GenBank/DDBJ databases">
        <title>Genome-wide patterns of bracovirus chromosomal integration into multiple host tissues during parasitism.</title>
        <authorList>
            <person name="Chebbi M.A.C."/>
        </authorList>
    </citation>
    <scope>NUCLEOTIDE SEQUENCE</scope>
    <source>
        <tissue evidence="17">Whole body</tissue>
    </source>
</reference>
<keyword evidence="18" id="KW-1185">Reference proteome</keyword>
<evidence type="ECO:0000256" key="14">
    <source>
        <dbReference type="ARBA" id="ARBA00056147"/>
    </source>
</evidence>
<dbReference type="EMBL" id="JAAOIC020000023">
    <property type="protein sequence ID" value="KAG8040116.1"/>
    <property type="molecule type" value="Genomic_DNA"/>
</dbReference>
<comment type="catalytic activity">
    <reaction evidence="12">
        <text>(3Z)-dodecenoyl-CoA = (2E)-dodecenoyl-CoA</text>
        <dbReference type="Rhea" id="RHEA:23716"/>
        <dbReference type="ChEBI" id="CHEBI:57330"/>
        <dbReference type="ChEBI" id="CHEBI:58543"/>
        <dbReference type="EC" id="5.3.3.8"/>
    </reaction>
    <physiologicalReaction direction="left-to-right" evidence="12">
        <dbReference type="Rhea" id="RHEA:23717"/>
    </physiologicalReaction>
</comment>
<evidence type="ECO:0000256" key="1">
    <source>
        <dbReference type="ARBA" id="ARBA00004305"/>
    </source>
</evidence>
<evidence type="ECO:0000256" key="15">
    <source>
        <dbReference type="ARBA" id="ARBA00068317"/>
    </source>
</evidence>
<comment type="function">
    <text evidence="14">Key enzyme of fatty acid beta-oxidation. Able to isomerize both 3-cis (3Z) and 3-trans (3E) double bonds into the 2-trans (2E) form in a range of enoyl-CoA species, with a preference for (3Z)-enoyl-CoAs over (3E)-enoyl-CoAs. The catalytic efficiency of this enzyme is not affected by the fatty acyl chain length.</text>
</comment>
<evidence type="ECO:0000256" key="13">
    <source>
        <dbReference type="ARBA" id="ARBA00052542"/>
    </source>
</evidence>
<evidence type="ECO:0000256" key="3">
    <source>
        <dbReference type="ARBA" id="ARBA00011233"/>
    </source>
</evidence>
<evidence type="ECO:0000256" key="11">
    <source>
        <dbReference type="ARBA" id="ARBA00051293"/>
    </source>
</evidence>